<reference evidence="2" key="1">
    <citation type="journal article" date="2019" name="Int. J. Syst. Evol. Microbiol.">
        <title>The Global Catalogue of Microorganisms (GCM) 10K type strain sequencing project: providing services to taxonomists for standard genome sequencing and annotation.</title>
        <authorList>
            <consortium name="The Broad Institute Genomics Platform"/>
            <consortium name="The Broad Institute Genome Sequencing Center for Infectious Disease"/>
            <person name="Wu L."/>
            <person name="Ma J."/>
        </authorList>
    </citation>
    <scope>NUCLEOTIDE SEQUENCE [LARGE SCALE GENOMIC DNA]</scope>
    <source>
        <strain evidence="2">CCUG 58938</strain>
    </source>
</reference>
<name>A0ABW3K9Q8_9BACT</name>
<organism evidence="1 2">
    <name type="scientific">Ohtaekwangia kribbensis</name>
    <dbReference type="NCBI Taxonomy" id="688913"/>
    <lineage>
        <taxon>Bacteria</taxon>
        <taxon>Pseudomonadati</taxon>
        <taxon>Bacteroidota</taxon>
        <taxon>Cytophagia</taxon>
        <taxon>Cytophagales</taxon>
        <taxon>Fulvivirgaceae</taxon>
        <taxon>Ohtaekwangia</taxon>
    </lineage>
</organism>
<protein>
    <recommendedName>
        <fullName evidence="3">ParB/Sulfiredoxin domain-containing protein</fullName>
    </recommendedName>
</protein>
<dbReference type="EMBL" id="JBHTKA010000008">
    <property type="protein sequence ID" value="MFD1002058.1"/>
    <property type="molecule type" value="Genomic_DNA"/>
</dbReference>
<dbReference type="SUPFAM" id="SSF110849">
    <property type="entry name" value="ParB/Sulfiredoxin"/>
    <property type="match status" value="1"/>
</dbReference>
<sequence>MDYTPAQLKGGTIQMIYKKLADIPIDILWRYREFKRDEAPVPFLPFVETHNVEDVTRYIQQHGLTPLELTIIKNKALLTDGNHRIVAAKRLGYTTVPVQIVMNFGTGVNMFYEHTLNRFKPIDTELEKHLRKAFFTS</sequence>
<evidence type="ECO:0000313" key="2">
    <source>
        <dbReference type="Proteomes" id="UP001597112"/>
    </source>
</evidence>
<evidence type="ECO:0008006" key="3">
    <source>
        <dbReference type="Google" id="ProtNLM"/>
    </source>
</evidence>
<dbReference type="RefSeq" id="WP_377582800.1">
    <property type="nucleotide sequence ID" value="NZ_JBHTKA010000008.1"/>
</dbReference>
<proteinExistence type="predicted"/>
<accession>A0ABW3K9Q8</accession>
<dbReference type="InterPro" id="IPR036086">
    <property type="entry name" value="ParB/Sulfiredoxin_sf"/>
</dbReference>
<dbReference type="Gene3D" id="3.90.1530.10">
    <property type="entry name" value="Conserved hypothetical protein from pyrococcus furiosus pfu- 392566-001, ParB domain"/>
    <property type="match status" value="1"/>
</dbReference>
<dbReference type="Proteomes" id="UP001597112">
    <property type="component" value="Unassembled WGS sequence"/>
</dbReference>
<gene>
    <name evidence="1" type="ORF">ACFQ21_22220</name>
</gene>
<keyword evidence="2" id="KW-1185">Reference proteome</keyword>
<evidence type="ECO:0000313" key="1">
    <source>
        <dbReference type="EMBL" id="MFD1002058.1"/>
    </source>
</evidence>
<comment type="caution">
    <text evidence="1">The sequence shown here is derived from an EMBL/GenBank/DDBJ whole genome shotgun (WGS) entry which is preliminary data.</text>
</comment>